<dbReference type="Proteomes" id="UP001548832">
    <property type="component" value="Unassembled WGS sequence"/>
</dbReference>
<reference evidence="3 4" key="1">
    <citation type="submission" date="2024-06" db="EMBL/GenBank/DDBJ databases">
        <authorList>
            <person name="Kim D.-U."/>
        </authorList>
    </citation>
    <scope>NUCLEOTIDE SEQUENCE [LARGE SCALE GENOMIC DNA]</scope>
    <source>
        <strain evidence="3 4">KACC15460</strain>
    </source>
</reference>
<dbReference type="InterPro" id="IPR046540">
    <property type="entry name" value="DMFA2_C"/>
</dbReference>
<gene>
    <name evidence="3" type="ORF">ABVQ20_32035</name>
</gene>
<dbReference type="RefSeq" id="WP_354463696.1">
    <property type="nucleotide sequence ID" value="NZ_JBEWSZ010000004.1"/>
</dbReference>
<evidence type="ECO:0000313" key="4">
    <source>
        <dbReference type="Proteomes" id="UP001548832"/>
    </source>
</evidence>
<sequence length="703" mass="76145">MRRPVDHSAMAVSGYTVPWYAPAGAPIALHVSISEPVRDVRVARLDTPTPRVMDWAVKTVGERPGRRDFHQGSFLRVSAAEIAKAAGIEGVSFEVYLTRNDGLRVLLETGSLRLGLRDGLLTVEHGGRQFRIDETLPANTWLTVGMSSNEGGTALRIRSDDALSPLDFYRQFDLPWKDLSGDLLFGASASNDIRSLNAKFSSIALQTENGPVAWTFPALLPTAALASSGASEVLLLEAVNQPAFCMTSRRWDGSSFEPRLVPSHYDAVHCHDDDMGPLQWPASHSLDIPSEAEAGVYAFDVEYDGGSERIVFFISSASRRSALLFLVPTATYLAYADEFLPAHLYEWLCEDRGHRFAIDNNLKSLYDYHSDLSGVSISSYKKPKATLRDDYNYPLCGCPHNLPVDLHFLRFCHSNGIAFDLITDHDLHERGLAGLQGYQAVITGSHPEYMSVEMEHALRTFAAQAGSIAYLGGNGFAGKVAFKDDLMELRRSPLEAGRTWDGPIAEQSLSITNEPGGHLRASGRGEFSLTGVAISLMGFEGARPFTRTPESHLRAAEWLFDGVTNETFGAGGIVLGGAAGYEVDATDPHLGTSPDTIIIARATGFPDGFVHDATRWYEGGASERATRRCAEMTLRPLASGGLIFSASSVAWCGALPGAGDMNDVGRITLNLLTHLAAAKSRPDPLRQQQKDGSQPAATQGSTA</sequence>
<dbReference type="Pfam" id="PF20254">
    <property type="entry name" value="DMFA2_C"/>
    <property type="match status" value="1"/>
</dbReference>
<feature type="region of interest" description="Disordered" evidence="1">
    <location>
        <begin position="679"/>
        <end position="703"/>
    </location>
</feature>
<evidence type="ECO:0000256" key="1">
    <source>
        <dbReference type="SAM" id="MobiDB-lite"/>
    </source>
</evidence>
<protein>
    <submittedName>
        <fullName evidence="3">N,N-dimethylformamidase beta subunit family domain-containing protein</fullName>
    </submittedName>
</protein>
<feature type="compositionally biased region" description="Polar residues" evidence="1">
    <location>
        <begin position="686"/>
        <end position="703"/>
    </location>
</feature>
<feature type="domain" description="N,N-dimethylformamidase beta subunit-like C-terminal" evidence="2">
    <location>
        <begin position="263"/>
        <end position="656"/>
    </location>
</feature>
<accession>A0ABV2DNJ5</accession>
<comment type="caution">
    <text evidence="3">The sequence shown here is derived from an EMBL/GenBank/DDBJ whole genome shotgun (WGS) entry which is preliminary data.</text>
</comment>
<name>A0ABV2DNJ5_9HYPH</name>
<evidence type="ECO:0000313" key="3">
    <source>
        <dbReference type="EMBL" id="MET2831587.1"/>
    </source>
</evidence>
<keyword evidence="4" id="KW-1185">Reference proteome</keyword>
<evidence type="ECO:0000259" key="2">
    <source>
        <dbReference type="Pfam" id="PF20254"/>
    </source>
</evidence>
<proteinExistence type="predicted"/>
<dbReference type="EMBL" id="JBEWSZ010000004">
    <property type="protein sequence ID" value="MET2831587.1"/>
    <property type="molecule type" value="Genomic_DNA"/>
</dbReference>
<organism evidence="3 4">
    <name type="scientific">Mesorhizobium shangrilense</name>
    <dbReference type="NCBI Taxonomy" id="460060"/>
    <lineage>
        <taxon>Bacteria</taxon>
        <taxon>Pseudomonadati</taxon>
        <taxon>Pseudomonadota</taxon>
        <taxon>Alphaproteobacteria</taxon>
        <taxon>Hyphomicrobiales</taxon>
        <taxon>Phyllobacteriaceae</taxon>
        <taxon>Mesorhizobium</taxon>
    </lineage>
</organism>